<reference evidence="1 2" key="1">
    <citation type="submission" date="2019-02" db="EMBL/GenBank/DDBJ databases">
        <title>Draft genome sequences of novel Actinobacteria.</title>
        <authorList>
            <person name="Sahin N."/>
            <person name="Ay H."/>
            <person name="Saygin H."/>
        </authorList>
    </citation>
    <scope>NUCLEOTIDE SEQUENCE [LARGE SCALE GENOMIC DNA]</scope>
    <source>
        <strain evidence="1 2">16K104</strain>
    </source>
</reference>
<dbReference type="AlphaFoldDB" id="A0A4R4WHF9"/>
<comment type="caution">
    <text evidence="1">The sequence shown here is derived from an EMBL/GenBank/DDBJ whole genome shotgun (WGS) entry which is preliminary data.</text>
</comment>
<dbReference type="SUPFAM" id="SSF51445">
    <property type="entry name" value="(Trans)glycosidases"/>
    <property type="match status" value="1"/>
</dbReference>
<proteinExistence type="predicted"/>
<sequence>MTGLLRKGLTSRRLFLKTITASVAVLLQPPTARVLRSPSSAVTLGVDFSSIDFFPLVKSKTGIARALADINVLNSLPYMDEIRPALYNGELRFPETDWPFLDPYPIQVSPDGVIEAKDNQPLRDFHRGLQQRGIEIVHQLMGAPKQWHPYDEAVAPKKFPPPTDLQKSAWAMRLFTEQYNLTPITWTLWNEPEHNLTGIREPESVRIFLSLYEAYFEAIAPVHKRAMFGMANFIPWGTEQLDVLGGKSYVQAAMDEYFSRAQSNPDLYQDIGLKRLTMNNYGPRVWQLLDGCRNALGTKVNTLPLTLLQYGPFNPGAEWDQNAGTTLEAVRSIADFDSFLQISDLETVSFAGWLGHLLRWQDDKVLKLPLFNMLKLYSRMPIWRVNTSGSLPSGVGVMASADQHRTSVILWNNSTEPCDLDLNLMNLPERVRTDAARLSVYHLDKNHGSPLEGAGGEFGPTEVTVVDADSDSVTKSVTIEGPGLAYIEIDSGKPNPILDRTGLPTATFVRKYSYNDRITDADGTTRTRDNYGAYDAVRAIAHTGARDVLGSGVCGAEYENLPDKLSVDILAHKVAAQPSSKESMFGIRVDYVDNGKSVRSALWHGNMFDPERTTESPWGKGGATADVLIPTNLLDGGNVGKGQLVMDLKKYSPINWESVGSRAIVTFWMQSTGEDSQASFLITEIPRRGIPTEVVYQPLA</sequence>
<name>A0A4R4WHF9_9ACTN</name>
<dbReference type="Proteomes" id="UP000295172">
    <property type="component" value="Unassembled WGS sequence"/>
</dbReference>
<gene>
    <name evidence="1" type="ORF">E1218_32220</name>
</gene>
<dbReference type="RefSeq" id="WP_132326827.1">
    <property type="nucleotide sequence ID" value="NZ_SMKR01000213.1"/>
</dbReference>
<dbReference type="Gene3D" id="3.20.20.80">
    <property type="entry name" value="Glycosidases"/>
    <property type="match status" value="1"/>
</dbReference>
<protein>
    <submittedName>
        <fullName evidence="1">Uncharacterized protein</fullName>
    </submittedName>
</protein>
<organism evidence="1 2">
    <name type="scientific">Kribbella turkmenica</name>
    <dbReference type="NCBI Taxonomy" id="2530375"/>
    <lineage>
        <taxon>Bacteria</taxon>
        <taxon>Bacillati</taxon>
        <taxon>Actinomycetota</taxon>
        <taxon>Actinomycetes</taxon>
        <taxon>Propionibacteriales</taxon>
        <taxon>Kribbellaceae</taxon>
        <taxon>Kribbella</taxon>
    </lineage>
</organism>
<evidence type="ECO:0000313" key="1">
    <source>
        <dbReference type="EMBL" id="TDD14975.1"/>
    </source>
</evidence>
<accession>A0A4R4WHF9</accession>
<dbReference type="OrthoDB" id="5166644at2"/>
<keyword evidence="2" id="KW-1185">Reference proteome</keyword>
<evidence type="ECO:0000313" key="2">
    <source>
        <dbReference type="Proteomes" id="UP000295172"/>
    </source>
</evidence>
<dbReference type="EMBL" id="SMKR01000213">
    <property type="protein sequence ID" value="TDD14975.1"/>
    <property type="molecule type" value="Genomic_DNA"/>
</dbReference>
<dbReference type="InterPro" id="IPR017853">
    <property type="entry name" value="GH"/>
</dbReference>